<dbReference type="InterPro" id="IPR000835">
    <property type="entry name" value="HTH_MarR-typ"/>
</dbReference>
<gene>
    <name evidence="5" type="ORF">AERYTH_04755</name>
</gene>
<dbReference type="GO" id="GO:0003700">
    <property type="term" value="F:DNA-binding transcription factor activity"/>
    <property type="evidence" value="ECO:0007669"/>
    <property type="project" value="InterPro"/>
</dbReference>
<keyword evidence="1" id="KW-0805">Transcription regulation</keyword>
<dbReference type="PRINTS" id="PR00598">
    <property type="entry name" value="HTHMARR"/>
</dbReference>
<dbReference type="PATRIC" id="fig|2041.4.peg.989"/>
<evidence type="ECO:0000256" key="1">
    <source>
        <dbReference type="ARBA" id="ARBA00023015"/>
    </source>
</evidence>
<dbReference type="InterPro" id="IPR036388">
    <property type="entry name" value="WH-like_DNA-bd_sf"/>
</dbReference>
<dbReference type="KEGG" id="aer:AERYTH_04755"/>
<dbReference type="SUPFAM" id="SSF46785">
    <property type="entry name" value="Winged helix' DNA-binding domain"/>
    <property type="match status" value="1"/>
</dbReference>
<dbReference type="Proteomes" id="UP000067689">
    <property type="component" value="Chromosome"/>
</dbReference>
<dbReference type="PANTHER" id="PTHR42756">
    <property type="entry name" value="TRANSCRIPTIONAL REGULATOR, MARR"/>
    <property type="match status" value="1"/>
</dbReference>
<dbReference type="RefSeq" id="WP_067855334.1">
    <property type="nucleotide sequence ID" value="NZ_CP011502.1"/>
</dbReference>
<name>A0A0U3SZY1_9ACTN</name>
<evidence type="ECO:0000256" key="3">
    <source>
        <dbReference type="ARBA" id="ARBA00023163"/>
    </source>
</evidence>
<dbReference type="InterPro" id="IPR036390">
    <property type="entry name" value="WH_DNA-bd_sf"/>
</dbReference>
<keyword evidence="2" id="KW-0238">DNA-binding</keyword>
<proteinExistence type="predicted"/>
<dbReference type="SMART" id="SM00347">
    <property type="entry name" value="HTH_MARR"/>
    <property type="match status" value="1"/>
</dbReference>
<dbReference type="InterPro" id="IPR023187">
    <property type="entry name" value="Tscrpt_reg_MarR-type_CS"/>
</dbReference>
<organism evidence="5 6">
    <name type="scientific">Aeromicrobium erythreum</name>
    <dbReference type="NCBI Taxonomy" id="2041"/>
    <lineage>
        <taxon>Bacteria</taxon>
        <taxon>Bacillati</taxon>
        <taxon>Actinomycetota</taxon>
        <taxon>Actinomycetes</taxon>
        <taxon>Propionibacteriales</taxon>
        <taxon>Nocardioidaceae</taxon>
        <taxon>Aeromicrobium</taxon>
    </lineage>
</organism>
<dbReference type="PROSITE" id="PS01117">
    <property type="entry name" value="HTH_MARR_1"/>
    <property type="match status" value="1"/>
</dbReference>
<dbReference type="GO" id="GO:0003677">
    <property type="term" value="F:DNA binding"/>
    <property type="evidence" value="ECO:0007669"/>
    <property type="project" value="UniProtKB-KW"/>
</dbReference>
<dbReference type="PANTHER" id="PTHR42756:SF1">
    <property type="entry name" value="TRANSCRIPTIONAL REPRESSOR OF EMRAB OPERON"/>
    <property type="match status" value="1"/>
</dbReference>
<dbReference type="OrthoDB" id="3237509at2"/>
<evidence type="ECO:0000313" key="5">
    <source>
        <dbReference type="EMBL" id="ALX04056.1"/>
    </source>
</evidence>
<sequence>MGADELDEVDGIVAAWQRERPDLDTRPMQVLSRVTRLARHLDRARRAAFAAHALEPWEFDVLSALRRSGPPYQLSPGRLVTETMVTSGTMTNRVDRLAGRGLVAREADPGDRRGVLVTLTPAGRAAVDAALDELLEQERSLLSSLDPDDADTLAASLRTLARHV</sequence>
<dbReference type="Pfam" id="PF12802">
    <property type="entry name" value="MarR_2"/>
    <property type="match status" value="1"/>
</dbReference>
<evidence type="ECO:0000313" key="6">
    <source>
        <dbReference type="Proteomes" id="UP000067689"/>
    </source>
</evidence>
<evidence type="ECO:0000256" key="2">
    <source>
        <dbReference type="ARBA" id="ARBA00023125"/>
    </source>
</evidence>
<feature type="domain" description="HTH marR-type" evidence="4">
    <location>
        <begin position="27"/>
        <end position="162"/>
    </location>
</feature>
<dbReference type="AlphaFoldDB" id="A0A0U3SZY1"/>
<accession>A0A0U3SZY1</accession>
<protein>
    <submittedName>
        <fullName evidence="5">MarR family transcriptional regulator</fullName>
    </submittedName>
</protein>
<dbReference type="EMBL" id="CP011502">
    <property type="protein sequence ID" value="ALX04056.1"/>
    <property type="molecule type" value="Genomic_DNA"/>
</dbReference>
<keyword evidence="6" id="KW-1185">Reference proteome</keyword>
<dbReference type="PROSITE" id="PS50995">
    <property type="entry name" value="HTH_MARR_2"/>
    <property type="match status" value="1"/>
</dbReference>
<evidence type="ECO:0000259" key="4">
    <source>
        <dbReference type="PROSITE" id="PS50995"/>
    </source>
</evidence>
<dbReference type="Gene3D" id="1.10.10.10">
    <property type="entry name" value="Winged helix-like DNA-binding domain superfamily/Winged helix DNA-binding domain"/>
    <property type="match status" value="1"/>
</dbReference>
<keyword evidence="3" id="KW-0804">Transcription</keyword>
<reference evidence="5 6" key="1">
    <citation type="journal article" date="1991" name="Int. J. Syst. Bacteriol.">
        <title>Description of the erythromycin-producing bacterium Arthrobacter sp. strain NRRL B-3381 as Aeromicrobium erythreum gen. nov., sp. nov.</title>
        <authorList>
            <person name="Miller E.S."/>
            <person name="Woese C.R."/>
            <person name="Brenner S."/>
        </authorList>
    </citation>
    <scope>NUCLEOTIDE SEQUENCE [LARGE SCALE GENOMIC DNA]</scope>
    <source>
        <strain evidence="5 6">AR18</strain>
    </source>
</reference>
<dbReference type="STRING" id="2041.AERYTH_04755"/>